<evidence type="ECO:0000313" key="2">
    <source>
        <dbReference type="EMBL" id="MBW0564506.1"/>
    </source>
</evidence>
<accession>A0A9Q3JM67</accession>
<feature type="region of interest" description="Disordered" evidence="1">
    <location>
        <begin position="46"/>
        <end position="83"/>
    </location>
</feature>
<comment type="caution">
    <text evidence="2">The sequence shown here is derived from an EMBL/GenBank/DDBJ whole genome shotgun (WGS) entry which is preliminary data.</text>
</comment>
<sequence length="145" mass="16400">MSIVHLRNQPEDIEGLSRTRRCGGEDLGHSGGGNDIEGNNTHSAIHFSIQPEPPTRGVERYGSISSAPPTTQRSFSMEHGQQEVQPSIHWAELGASCQKICLREIPFKDLMEITKGWNPTRQFILLEERATRIRENQYTFQAIEE</sequence>
<keyword evidence="3" id="KW-1185">Reference proteome</keyword>
<dbReference type="EMBL" id="AVOT02075916">
    <property type="protein sequence ID" value="MBW0564506.1"/>
    <property type="molecule type" value="Genomic_DNA"/>
</dbReference>
<proteinExistence type="predicted"/>
<name>A0A9Q3JM67_9BASI</name>
<evidence type="ECO:0000313" key="3">
    <source>
        <dbReference type="Proteomes" id="UP000765509"/>
    </source>
</evidence>
<evidence type="ECO:0000256" key="1">
    <source>
        <dbReference type="SAM" id="MobiDB-lite"/>
    </source>
</evidence>
<feature type="region of interest" description="Disordered" evidence="1">
    <location>
        <begin position="1"/>
        <end position="34"/>
    </location>
</feature>
<feature type="compositionally biased region" description="Polar residues" evidence="1">
    <location>
        <begin position="63"/>
        <end position="75"/>
    </location>
</feature>
<gene>
    <name evidence="2" type="ORF">O181_104221</name>
</gene>
<organism evidence="2 3">
    <name type="scientific">Austropuccinia psidii MF-1</name>
    <dbReference type="NCBI Taxonomy" id="1389203"/>
    <lineage>
        <taxon>Eukaryota</taxon>
        <taxon>Fungi</taxon>
        <taxon>Dikarya</taxon>
        <taxon>Basidiomycota</taxon>
        <taxon>Pucciniomycotina</taxon>
        <taxon>Pucciniomycetes</taxon>
        <taxon>Pucciniales</taxon>
        <taxon>Sphaerophragmiaceae</taxon>
        <taxon>Austropuccinia</taxon>
    </lineage>
</organism>
<dbReference type="AlphaFoldDB" id="A0A9Q3JM67"/>
<reference evidence="2" key="1">
    <citation type="submission" date="2021-03" db="EMBL/GenBank/DDBJ databases">
        <title>Draft genome sequence of rust myrtle Austropuccinia psidii MF-1, a brazilian biotype.</title>
        <authorList>
            <person name="Quecine M.C."/>
            <person name="Pachon D.M.R."/>
            <person name="Bonatelli M.L."/>
            <person name="Correr F.H."/>
            <person name="Franceschini L.M."/>
            <person name="Leite T.F."/>
            <person name="Margarido G.R.A."/>
            <person name="Almeida C.A."/>
            <person name="Ferrarezi J.A."/>
            <person name="Labate C.A."/>
        </authorList>
    </citation>
    <scope>NUCLEOTIDE SEQUENCE</scope>
    <source>
        <strain evidence="2">MF-1</strain>
    </source>
</reference>
<dbReference type="Proteomes" id="UP000765509">
    <property type="component" value="Unassembled WGS sequence"/>
</dbReference>
<protein>
    <submittedName>
        <fullName evidence="2">Uncharacterized protein</fullName>
    </submittedName>
</protein>